<accession>A0A5M5DY64</accession>
<evidence type="ECO:0000313" key="1">
    <source>
        <dbReference type="EMBL" id="KAA4092877.1"/>
    </source>
</evidence>
<proteinExistence type="predicted"/>
<organism evidence="1 2">
    <name type="scientific">Bacteroides ovatus</name>
    <dbReference type="NCBI Taxonomy" id="28116"/>
    <lineage>
        <taxon>Bacteria</taxon>
        <taxon>Pseudomonadati</taxon>
        <taxon>Bacteroidota</taxon>
        <taxon>Bacteroidia</taxon>
        <taxon>Bacteroidales</taxon>
        <taxon>Bacteroidaceae</taxon>
        <taxon>Bacteroides</taxon>
    </lineage>
</organism>
<dbReference type="Proteomes" id="UP000473905">
    <property type="component" value="Unassembled WGS sequence"/>
</dbReference>
<gene>
    <name evidence="1" type="ORF">F3D66_20880</name>
</gene>
<reference evidence="1 2" key="1">
    <citation type="journal article" date="2019" name="Nat. Med.">
        <title>A library of human gut bacterial isolates paired with longitudinal multiomics data enables mechanistic microbiome research.</title>
        <authorList>
            <person name="Poyet M."/>
            <person name="Groussin M."/>
            <person name="Gibbons S.M."/>
            <person name="Avila-Pacheco J."/>
            <person name="Jiang X."/>
            <person name="Kearney S.M."/>
            <person name="Perrotta A.R."/>
            <person name="Berdy B."/>
            <person name="Zhao S."/>
            <person name="Lieberman T.D."/>
            <person name="Swanson P.K."/>
            <person name="Smith M."/>
            <person name="Roesemann S."/>
            <person name="Alexander J.E."/>
            <person name="Rich S.A."/>
            <person name="Livny J."/>
            <person name="Vlamakis H."/>
            <person name="Clish C."/>
            <person name="Bullock K."/>
            <person name="Deik A."/>
            <person name="Scott J."/>
            <person name="Pierce K.A."/>
            <person name="Xavier R.J."/>
            <person name="Alm E.J."/>
        </authorList>
    </citation>
    <scope>NUCLEOTIDE SEQUENCE [LARGE SCALE GENOMIC DNA]</scope>
    <source>
        <strain evidence="1 2">BIOML-A134</strain>
    </source>
</reference>
<name>A0A5M5DY64_BACOV</name>
<comment type="caution">
    <text evidence="1">The sequence shown here is derived from an EMBL/GenBank/DDBJ whole genome shotgun (WGS) entry which is preliminary data.</text>
</comment>
<sequence>MTSIKMTDIDPALALKILNVKLGSILKIAEEKYGIRDTSYSICGVSYTEEGFPHTWFPFLSSKVVGIRVMDICKNDINRGLYQLAHEIIHCLCPHREINANVFEEGLATHFAAEYMDEYEKQPDWHPAETDYKYVLALKCIKKAFEIDPNIVTKLVAKERNFVNITENMILEVSPKLPRDLAKILTTDFYDDSWIELANKIE</sequence>
<keyword evidence="2" id="KW-1185">Reference proteome</keyword>
<protein>
    <submittedName>
        <fullName evidence="1">Uncharacterized protein</fullName>
    </submittedName>
</protein>
<dbReference type="AlphaFoldDB" id="A0A5M5DY64"/>
<evidence type="ECO:0000313" key="2">
    <source>
        <dbReference type="Proteomes" id="UP000473905"/>
    </source>
</evidence>
<dbReference type="EMBL" id="VWKB01000031">
    <property type="protein sequence ID" value="KAA4092877.1"/>
    <property type="molecule type" value="Genomic_DNA"/>
</dbReference>